<reference evidence="2 3" key="1">
    <citation type="journal article" date="2019" name="Commun. Biol.">
        <title>The bagworm genome reveals a unique fibroin gene that provides high tensile strength.</title>
        <authorList>
            <person name="Kono N."/>
            <person name="Nakamura H."/>
            <person name="Ohtoshi R."/>
            <person name="Tomita M."/>
            <person name="Numata K."/>
            <person name="Arakawa K."/>
        </authorList>
    </citation>
    <scope>NUCLEOTIDE SEQUENCE [LARGE SCALE GENOMIC DNA]</scope>
</reference>
<evidence type="ECO:0000256" key="1">
    <source>
        <dbReference type="SAM" id="MobiDB-lite"/>
    </source>
</evidence>
<accession>A0A4C1XZU3</accession>
<protein>
    <submittedName>
        <fullName evidence="2">Uncharacterized protein</fullName>
    </submittedName>
</protein>
<feature type="compositionally biased region" description="Basic and acidic residues" evidence="1">
    <location>
        <begin position="1"/>
        <end position="11"/>
    </location>
</feature>
<keyword evidence="3" id="KW-1185">Reference proteome</keyword>
<evidence type="ECO:0000313" key="2">
    <source>
        <dbReference type="EMBL" id="GBP67787.1"/>
    </source>
</evidence>
<comment type="caution">
    <text evidence="2">The sequence shown here is derived from an EMBL/GenBank/DDBJ whole genome shotgun (WGS) entry which is preliminary data.</text>
</comment>
<gene>
    <name evidence="2" type="ORF">EVAR_22189_1</name>
</gene>
<dbReference type="EMBL" id="BGZK01000991">
    <property type="protein sequence ID" value="GBP67787.1"/>
    <property type="molecule type" value="Genomic_DNA"/>
</dbReference>
<feature type="region of interest" description="Disordered" evidence="1">
    <location>
        <begin position="1"/>
        <end position="25"/>
    </location>
</feature>
<sequence length="70" mass="7825">MREKQVGERLRGVGGTRAPSAARERIDLAPTRLAAKSRRVLYGSGNDGINSSRVTFERPVFPERFPRRGN</sequence>
<proteinExistence type="predicted"/>
<name>A0A4C1XZU3_EUMVA</name>
<dbReference type="Proteomes" id="UP000299102">
    <property type="component" value="Unassembled WGS sequence"/>
</dbReference>
<organism evidence="2 3">
    <name type="scientific">Eumeta variegata</name>
    <name type="common">Bagworm moth</name>
    <name type="synonym">Eumeta japonica</name>
    <dbReference type="NCBI Taxonomy" id="151549"/>
    <lineage>
        <taxon>Eukaryota</taxon>
        <taxon>Metazoa</taxon>
        <taxon>Ecdysozoa</taxon>
        <taxon>Arthropoda</taxon>
        <taxon>Hexapoda</taxon>
        <taxon>Insecta</taxon>
        <taxon>Pterygota</taxon>
        <taxon>Neoptera</taxon>
        <taxon>Endopterygota</taxon>
        <taxon>Lepidoptera</taxon>
        <taxon>Glossata</taxon>
        <taxon>Ditrysia</taxon>
        <taxon>Tineoidea</taxon>
        <taxon>Psychidae</taxon>
        <taxon>Oiketicinae</taxon>
        <taxon>Eumeta</taxon>
    </lineage>
</organism>
<evidence type="ECO:0000313" key="3">
    <source>
        <dbReference type="Proteomes" id="UP000299102"/>
    </source>
</evidence>
<dbReference type="AlphaFoldDB" id="A0A4C1XZU3"/>